<dbReference type="InterPro" id="IPR036412">
    <property type="entry name" value="HAD-like_sf"/>
</dbReference>
<dbReference type="SUPFAM" id="SSF56784">
    <property type="entry name" value="HAD-like"/>
    <property type="match status" value="1"/>
</dbReference>
<dbReference type="InterPro" id="IPR051806">
    <property type="entry name" value="HAD-like_SPP"/>
</dbReference>
<dbReference type="SFLD" id="SFLDG01129">
    <property type="entry name" value="C1.5:_HAD__Beta-PGM__Phosphata"/>
    <property type="match status" value="1"/>
</dbReference>
<dbReference type="Gene3D" id="3.40.50.1000">
    <property type="entry name" value="HAD superfamily/HAD-like"/>
    <property type="match status" value="1"/>
</dbReference>
<accession>A0A0D6PFU8</accession>
<dbReference type="NCBIfam" id="TIGR01509">
    <property type="entry name" value="HAD-SF-IA-v3"/>
    <property type="match status" value="1"/>
</dbReference>
<proteinExistence type="predicted"/>
<gene>
    <name evidence="1" type="ORF">Aam_051_026</name>
</gene>
<evidence type="ECO:0000313" key="1">
    <source>
        <dbReference type="EMBL" id="GAN80562.1"/>
    </source>
</evidence>
<keyword evidence="2" id="KW-1185">Reference proteome</keyword>
<protein>
    <submittedName>
        <fullName evidence="1">Hydrolase/phosphatase/phosphohexomutase</fullName>
    </submittedName>
</protein>
<dbReference type="CDD" id="cd07505">
    <property type="entry name" value="HAD_BPGM-like"/>
    <property type="match status" value="1"/>
</dbReference>
<dbReference type="EMBL" id="BANC01000050">
    <property type="protein sequence ID" value="GAN80562.1"/>
    <property type="molecule type" value="Genomic_DNA"/>
</dbReference>
<dbReference type="GO" id="GO:0050308">
    <property type="term" value="F:sugar-phosphatase activity"/>
    <property type="evidence" value="ECO:0007669"/>
    <property type="project" value="TreeGrafter"/>
</dbReference>
<sequence length="193" mass="21246">MLIPDHIQGLIFDCDGTLVDTPPLYARAWMDALRPFDATPELDWFRPRTGLSEHLLMDEVDAHFGTTLPRDEVIRLLRHSVLTNLHTLQEIGTVTAIARQHHGQRRLAVASSGPAAIVNATLTATGLADLFDEIVTIDDVPTPKPAPDLFLEAAKRLNITPDRCLVFEDSPQGLEAASRAGMMVIDINNLELP</sequence>
<reference evidence="1 2" key="1">
    <citation type="submission" date="2012-11" db="EMBL/GenBank/DDBJ databases">
        <title>Whole genome sequence of Acidocella aminolytica 101 = DSM 11237.</title>
        <authorList>
            <person name="Azuma Y."/>
            <person name="Higashiura N."/>
            <person name="Hirakawa H."/>
            <person name="Matsushita K."/>
        </authorList>
    </citation>
    <scope>NUCLEOTIDE SEQUENCE [LARGE SCALE GENOMIC DNA]</scope>
    <source>
        <strain evidence="2">101 / DSM 11237</strain>
    </source>
</reference>
<dbReference type="Gene3D" id="1.10.150.240">
    <property type="entry name" value="Putative phosphatase, domain 2"/>
    <property type="match status" value="1"/>
</dbReference>
<organism evidence="1 2">
    <name type="scientific">Acidocella aminolytica 101 = DSM 11237</name>
    <dbReference type="NCBI Taxonomy" id="1120923"/>
    <lineage>
        <taxon>Bacteria</taxon>
        <taxon>Pseudomonadati</taxon>
        <taxon>Pseudomonadota</taxon>
        <taxon>Alphaproteobacteria</taxon>
        <taxon>Acetobacterales</taxon>
        <taxon>Acidocellaceae</taxon>
        <taxon>Acidocella</taxon>
    </lineage>
</organism>
<name>A0A0D6PFU8_9PROT</name>
<dbReference type="RefSeq" id="WP_175556445.1">
    <property type="nucleotide sequence ID" value="NZ_BANC01000050.1"/>
</dbReference>
<dbReference type="Proteomes" id="UP000032668">
    <property type="component" value="Unassembled WGS sequence"/>
</dbReference>
<dbReference type="InterPro" id="IPR023214">
    <property type="entry name" value="HAD_sf"/>
</dbReference>
<dbReference type="PANTHER" id="PTHR43481:SF4">
    <property type="entry name" value="GLYCEROL-1-PHOSPHATE PHOSPHOHYDROLASE 1-RELATED"/>
    <property type="match status" value="1"/>
</dbReference>
<keyword evidence="1" id="KW-0378">Hydrolase</keyword>
<evidence type="ECO:0000313" key="2">
    <source>
        <dbReference type="Proteomes" id="UP000032668"/>
    </source>
</evidence>
<dbReference type="SFLD" id="SFLDS00003">
    <property type="entry name" value="Haloacid_Dehalogenase"/>
    <property type="match status" value="1"/>
</dbReference>
<dbReference type="Pfam" id="PF00702">
    <property type="entry name" value="Hydrolase"/>
    <property type="match status" value="1"/>
</dbReference>
<dbReference type="InterPro" id="IPR006439">
    <property type="entry name" value="HAD-SF_hydro_IA"/>
</dbReference>
<dbReference type="AlphaFoldDB" id="A0A0D6PFU8"/>
<dbReference type="PANTHER" id="PTHR43481">
    <property type="entry name" value="FRUCTOSE-1-PHOSPHATE PHOSPHATASE"/>
    <property type="match status" value="1"/>
</dbReference>
<comment type="caution">
    <text evidence="1">The sequence shown here is derived from an EMBL/GenBank/DDBJ whole genome shotgun (WGS) entry which is preliminary data.</text>
</comment>
<dbReference type="InterPro" id="IPR023198">
    <property type="entry name" value="PGP-like_dom2"/>
</dbReference>
<dbReference type="PRINTS" id="PR00413">
    <property type="entry name" value="HADHALOGNASE"/>
</dbReference>
<dbReference type="STRING" id="1120923.SAMN02746095_00006"/>